<dbReference type="PANTHER" id="PTHR43265">
    <property type="entry name" value="ESTERASE ESTD"/>
    <property type="match status" value="1"/>
</dbReference>
<evidence type="ECO:0000256" key="1">
    <source>
        <dbReference type="SAM" id="SignalP"/>
    </source>
</evidence>
<evidence type="ECO:0000259" key="2">
    <source>
        <dbReference type="Pfam" id="PF12146"/>
    </source>
</evidence>
<accession>A0ABU1K4K4</accession>
<feature type="domain" description="Serine aminopeptidase S33" evidence="2">
    <location>
        <begin position="62"/>
        <end position="307"/>
    </location>
</feature>
<proteinExistence type="predicted"/>
<reference evidence="3 4" key="1">
    <citation type="submission" date="2023-07" db="EMBL/GenBank/DDBJ databases">
        <title>Genomic Encyclopedia of Type Strains, Phase IV (KMG-IV): sequencing the most valuable type-strain genomes for metagenomic binning, comparative biology and taxonomic classification.</title>
        <authorList>
            <person name="Goeker M."/>
        </authorList>
    </citation>
    <scope>NUCLEOTIDE SEQUENCE [LARGE SCALE GENOMIC DNA]</scope>
    <source>
        <strain evidence="3 4">DSM 102814</strain>
    </source>
</reference>
<evidence type="ECO:0000313" key="4">
    <source>
        <dbReference type="Proteomes" id="UP001257659"/>
    </source>
</evidence>
<dbReference type="Pfam" id="PF12146">
    <property type="entry name" value="Hydrolase_4"/>
    <property type="match status" value="1"/>
</dbReference>
<feature type="signal peptide" evidence="1">
    <location>
        <begin position="1"/>
        <end position="18"/>
    </location>
</feature>
<dbReference type="InterPro" id="IPR022742">
    <property type="entry name" value="Hydrolase_4"/>
</dbReference>
<keyword evidence="4" id="KW-1185">Reference proteome</keyword>
<dbReference type="InterPro" id="IPR029058">
    <property type="entry name" value="AB_hydrolase_fold"/>
</dbReference>
<protein>
    <recommendedName>
        <fullName evidence="2">Serine aminopeptidase S33 domain-containing protein</fullName>
    </recommendedName>
</protein>
<feature type="chain" id="PRO_5045370966" description="Serine aminopeptidase S33 domain-containing protein" evidence="1">
    <location>
        <begin position="19"/>
        <end position="336"/>
    </location>
</feature>
<organism evidence="3 4">
    <name type="scientific">Mesonia maritima</name>
    <dbReference type="NCBI Taxonomy" id="1793873"/>
    <lineage>
        <taxon>Bacteria</taxon>
        <taxon>Pseudomonadati</taxon>
        <taxon>Bacteroidota</taxon>
        <taxon>Flavobacteriia</taxon>
        <taxon>Flavobacteriales</taxon>
        <taxon>Flavobacteriaceae</taxon>
        <taxon>Mesonia</taxon>
    </lineage>
</organism>
<dbReference type="Gene3D" id="3.40.50.1820">
    <property type="entry name" value="alpha/beta hydrolase"/>
    <property type="match status" value="1"/>
</dbReference>
<dbReference type="EMBL" id="JAVDQA010000002">
    <property type="protein sequence ID" value="MDR6300246.1"/>
    <property type="molecule type" value="Genomic_DNA"/>
</dbReference>
<dbReference type="Proteomes" id="UP001257659">
    <property type="component" value="Unassembled WGS sequence"/>
</dbReference>
<gene>
    <name evidence="3" type="ORF">GGR31_000877</name>
</gene>
<evidence type="ECO:0000313" key="3">
    <source>
        <dbReference type="EMBL" id="MDR6300246.1"/>
    </source>
</evidence>
<name>A0ABU1K4K4_9FLAO</name>
<comment type="caution">
    <text evidence="3">The sequence shown here is derived from an EMBL/GenBank/DDBJ whole genome shotgun (WGS) entry which is preliminary data.</text>
</comment>
<dbReference type="SUPFAM" id="SSF53474">
    <property type="entry name" value="alpha/beta-Hydrolases"/>
    <property type="match status" value="1"/>
</dbReference>
<sequence length="336" mass="38770">MTKKFFLLFLLISLNGNAQNIFKYEKEIKQKKEYNFIEIGFFNSIDEIKLSGTLIEPQKDYDKIIVIIPGSTEDTRHSHFILAEELLKNGIAVYRFDERGIAKSEGSYTDSETKLSQDLSSLFKKLKTSYKDKKIGFVGHSRGGMASLEMIQNGLNPTFLVLIGTPVLKNGNYILNRIEKDIQNNPSIIEKGKTEEETIELFGDMFKILADNSNSKDMKEQTKELLDRKGFSRKYLKFLKDFMNDDVFMELVRKDYQTVINDLSIPTLYFVGSDDAILNAKLESDYIKSFQNEFIEVKIFEDLNHYLTEKNAPIGTSLYKMDKAPLNKIITWTLKK</sequence>
<dbReference type="InterPro" id="IPR053145">
    <property type="entry name" value="AB_hydrolase_Est10"/>
</dbReference>
<dbReference type="PANTHER" id="PTHR43265:SF1">
    <property type="entry name" value="ESTERASE ESTD"/>
    <property type="match status" value="1"/>
</dbReference>
<keyword evidence="1" id="KW-0732">Signal</keyword>
<dbReference type="RefSeq" id="WP_309727162.1">
    <property type="nucleotide sequence ID" value="NZ_JAVDQA010000002.1"/>
</dbReference>